<feature type="compositionally biased region" description="Polar residues" evidence="8">
    <location>
        <begin position="279"/>
        <end position="320"/>
    </location>
</feature>
<dbReference type="GO" id="GO:0006508">
    <property type="term" value="P:proteolysis"/>
    <property type="evidence" value="ECO:0007669"/>
    <property type="project" value="UniProtKB-KW"/>
</dbReference>
<name>A0ABR3VZS5_9PEZI</name>
<keyword evidence="5" id="KW-0833">Ubl conjugation pathway</keyword>
<dbReference type="PANTHER" id="PTHR24006:SF888">
    <property type="entry name" value="UBIQUITIN CARBOXYL-TERMINAL HYDROLASE 30"/>
    <property type="match status" value="1"/>
</dbReference>
<dbReference type="CDD" id="cd02257">
    <property type="entry name" value="Peptidase_C19"/>
    <property type="match status" value="1"/>
</dbReference>
<evidence type="ECO:0000256" key="5">
    <source>
        <dbReference type="ARBA" id="ARBA00022786"/>
    </source>
</evidence>
<evidence type="ECO:0000256" key="8">
    <source>
        <dbReference type="SAM" id="MobiDB-lite"/>
    </source>
</evidence>
<feature type="region of interest" description="Disordered" evidence="8">
    <location>
        <begin position="471"/>
        <end position="498"/>
    </location>
</feature>
<evidence type="ECO:0000256" key="4">
    <source>
        <dbReference type="ARBA" id="ARBA00022670"/>
    </source>
</evidence>
<dbReference type="InterPro" id="IPR018200">
    <property type="entry name" value="USP_CS"/>
</dbReference>
<keyword evidence="4 11" id="KW-0645">Protease</keyword>
<evidence type="ECO:0000256" key="2">
    <source>
        <dbReference type="ARBA" id="ARBA00009085"/>
    </source>
</evidence>
<dbReference type="EC" id="3.4.19.12" evidence="3"/>
<dbReference type="SUPFAM" id="SSF54001">
    <property type="entry name" value="Cysteine proteinases"/>
    <property type="match status" value="1"/>
</dbReference>
<feature type="region of interest" description="Disordered" evidence="8">
    <location>
        <begin position="277"/>
        <end position="327"/>
    </location>
</feature>
<sequence length="1045" mass="115890">MTSDTGPTVASHRISGHVGGRKEPGPYPHIDDLLQVPPEGNTSQPLGHLLGIAENGVRFAKFQADVGKIDIALKEYIKAYVVAVQIIPSHRDYTALQTDRKNLGDRYSRLTKTLNDYADGYESIKQTIKDDNAKSGVQRASRPSSAPNGRPQTPKNQTSAPTIPASPSSKTASPGKMKPAVQPKPASLHGKAIQKPGTAGKGEDLAQRFSKLRGPVQDPRIKTQPPIVPIPSDKPAGPREMPKKPVISLDGVDPILPQRPDAVYTPVRGSISNEAAALPTSTPRGNIYSRGNTSTYTTAKSPPTQDYFGQSTLTGPTSVPTPAKRRTPLPEGDIITVEDLVKYQRIGSKDFRILVIDVRSRPEFEEGHILSSATICIEPDILQRERIEAADVEDAMELGPAMEKWHFEKRHDFDMVVFYDHDSEHLSSGSTNAPATLFRLLTDFDYPDGDPGSKHPKLLKGGLEAWQDAMGGSALQKSSKSSHKRRQSAYDRLKLRSPSKPIQSIEEARRWEEKLTQLRSDEAENGNEFMPARTLSDFMNRFPPVQESMTSPPVISPTTDSSFAGRFSPGPVRSPPAPLSPKPQRAEFDHILPTEPTRPPPAVPRRSYTGLRAADDEHGTPNKVTKRSDAAHRRRAVGLQNPGSWCYANSTLQALFASGGFGEELMSGAWAQLYKAPMKSDENIEPPQLLTKILANLFHWMGNGKFPSMQAKTLMEYLRQKSSRNSQGKRVHESQVLGTHRQQDAMEFFGYVFTELDDETNRFRNRPSEVPQPAPSPTKSLTDLAIQYWDLHSRVSDSIIDKYWRITEVVIVRCDHCGHVVTKYSNKDMQFLSLPQSSNPVMIEDLLHRDYSNELLDDYTCDNCSSKGTCWKGTKLARLPDFLCVCFTRFEKNDESARFSKITTTVDFPVRELDLTPYTVQGQQAYTSLLANGHPGTPVVTSPTSTIPTDDHHFGKPFRYEAYAVVQHGGELNSGHYVGAIRDEPHGPDGSSKWHVADDARISELTVGPARSDKGAQFLHRQNQHWGGGMQAFMVFYQRKDAELV</sequence>
<feature type="compositionally biased region" description="Low complexity" evidence="8">
    <location>
        <begin position="158"/>
        <end position="174"/>
    </location>
</feature>
<dbReference type="Pfam" id="PF00443">
    <property type="entry name" value="UCH"/>
    <property type="match status" value="1"/>
</dbReference>
<comment type="catalytic activity">
    <reaction evidence="1">
        <text>Thiol-dependent hydrolysis of ester, thioester, amide, peptide and isopeptide bonds formed by the C-terminal Gly of ubiquitin (a 76-residue protein attached to proteins as an intracellular targeting signal).</text>
        <dbReference type="EC" id="3.4.19.12"/>
    </reaction>
</comment>
<dbReference type="Proteomes" id="UP001583177">
    <property type="component" value="Unassembled WGS sequence"/>
</dbReference>
<keyword evidence="12" id="KW-1185">Reference proteome</keyword>
<dbReference type="PROSITE" id="PS00972">
    <property type="entry name" value="USP_1"/>
    <property type="match status" value="1"/>
</dbReference>
<comment type="caution">
    <text evidence="11">The sequence shown here is derived from an EMBL/GenBank/DDBJ whole genome shotgun (WGS) entry which is preliminary data.</text>
</comment>
<dbReference type="GO" id="GO:0004843">
    <property type="term" value="F:cysteine-type deubiquitinase activity"/>
    <property type="evidence" value="ECO:0007669"/>
    <property type="project" value="UniProtKB-EC"/>
</dbReference>
<dbReference type="EMBL" id="JAWRVE010000199">
    <property type="protein sequence ID" value="KAL1849586.1"/>
    <property type="molecule type" value="Genomic_DNA"/>
</dbReference>
<dbReference type="Gene3D" id="3.40.250.10">
    <property type="entry name" value="Rhodanese-like domain"/>
    <property type="match status" value="1"/>
</dbReference>
<dbReference type="PROSITE" id="PS50235">
    <property type="entry name" value="USP_3"/>
    <property type="match status" value="1"/>
</dbReference>
<reference evidence="11 12" key="1">
    <citation type="journal article" date="2024" name="IMA Fungus">
        <title>IMA Genome - F19 : A genome assembly and annotation guide to empower mycologists, including annotated draft genome sequences of Ceratocystis pirilliformis, Diaporthe australafricana, Fusarium ophioides, Paecilomyces lecythidis, and Sporothrix stenoceras.</title>
        <authorList>
            <person name="Aylward J."/>
            <person name="Wilson A.M."/>
            <person name="Visagie C.M."/>
            <person name="Spraker J."/>
            <person name="Barnes I."/>
            <person name="Buitendag C."/>
            <person name="Ceriani C."/>
            <person name="Del Mar Angel L."/>
            <person name="du Plessis D."/>
            <person name="Fuchs T."/>
            <person name="Gasser K."/>
            <person name="Kramer D."/>
            <person name="Li W."/>
            <person name="Munsamy K."/>
            <person name="Piso A."/>
            <person name="Price J.L."/>
            <person name="Sonnekus B."/>
            <person name="Thomas C."/>
            <person name="van der Nest A."/>
            <person name="van Dijk A."/>
            <person name="van Heerden A."/>
            <person name="van Vuuren N."/>
            <person name="Yilmaz N."/>
            <person name="Duong T.A."/>
            <person name="van der Merwe N.A."/>
            <person name="Wingfield M.J."/>
            <person name="Wingfield B.D."/>
        </authorList>
    </citation>
    <scope>NUCLEOTIDE SEQUENCE [LARGE SCALE GENOMIC DNA]</scope>
    <source>
        <strain evidence="11 12">CMW 18300</strain>
    </source>
</reference>
<feature type="compositionally biased region" description="Polar residues" evidence="8">
    <location>
        <begin position="141"/>
        <end position="157"/>
    </location>
</feature>
<comment type="similarity">
    <text evidence="2">Belongs to the peptidase C19 family.</text>
</comment>
<dbReference type="Pfam" id="PF00581">
    <property type="entry name" value="Rhodanese"/>
    <property type="match status" value="1"/>
</dbReference>
<feature type="compositionally biased region" description="Basic and acidic residues" evidence="8">
    <location>
        <begin position="613"/>
        <end position="631"/>
    </location>
</feature>
<dbReference type="InterPro" id="IPR001763">
    <property type="entry name" value="Rhodanese-like_dom"/>
</dbReference>
<dbReference type="SUPFAM" id="SSF52821">
    <property type="entry name" value="Rhodanese/Cell cycle control phosphatase"/>
    <property type="match status" value="1"/>
</dbReference>
<dbReference type="InterPro" id="IPR036873">
    <property type="entry name" value="Rhodanese-like_dom_sf"/>
</dbReference>
<dbReference type="InterPro" id="IPR038765">
    <property type="entry name" value="Papain-like_cys_pep_sf"/>
</dbReference>
<dbReference type="PANTHER" id="PTHR24006">
    <property type="entry name" value="UBIQUITIN CARBOXYL-TERMINAL HYDROLASE"/>
    <property type="match status" value="1"/>
</dbReference>
<dbReference type="InterPro" id="IPR001394">
    <property type="entry name" value="Peptidase_C19_UCH"/>
</dbReference>
<evidence type="ECO:0000256" key="6">
    <source>
        <dbReference type="ARBA" id="ARBA00022801"/>
    </source>
</evidence>
<evidence type="ECO:0000256" key="1">
    <source>
        <dbReference type="ARBA" id="ARBA00000707"/>
    </source>
</evidence>
<dbReference type="InterPro" id="IPR050164">
    <property type="entry name" value="Peptidase_C19"/>
</dbReference>
<keyword evidence="7" id="KW-0788">Thiol protease</keyword>
<feature type="domain" description="USP" evidence="10">
    <location>
        <begin position="637"/>
        <end position="1040"/>
    </location>
</feature>
<evidence type="ECO:0000259" key="9">
    <source>
        <dbReference type="PROSITE" id="PS50206"/>
    </source>
</evidence>
<feature type="region of interest" description="Disordered" evidence="8">
    <location>
        <begin position="1"/>
        <end position="28"/>
    </location>
</feature>
<dbReference type="SMART" id="SM00450">
    <property type="entry name" value="RHOD"/>
    <property type="match status" value="1"/>
</dbReference>
<keyword evidence="6 11" id="KW-0378">Hydrolase</keyword>
<evidence type="ECO:0000256" key="7">
    <source>
        <dbReference type="ARBA" id="ARBA00022807"/>
    </source>
</evidence>
<dbReference type="Gene3D" id="3.90.70.10">
    <property type="entry name" value="Cysteine proteinases"/>
    <property type="match status" value="1"/>
</dbReference>
<protein>
    <recommendedName>
        <fullName evidence="3">ubiquitinyl hydrolase 1</fullName>
        <ecNumber evidence="3">3.4.19.12</ecNumber>
    </recommendedName>
</protein>
<feature type="domain" description="Rhodanese" evidence="9">
    <location>
        <begin position="349"/>
        <end position="475"/>
    </location>
</feature>
<evidence type="ECO:0000313" key="12">
    <source>
        <dbReference type="Proteomes" id="UP001583177"/>
    </source>
</evidence>
<organism evidence="11 12">
    <name type="scientific">Diaporthe australafricana</name>
    <dbReference type="NCBI Taxonomy" id="127596"/>
    <lineage>
        <taxon>Eukaryota</taxon>
        <taxon>Fungi</taxon>
        <taxon>Dikarya</taxon>
        <taxon>Ascomycota</taxon>
        <taxon>Pezizomycotina</taxon>
        <taxon>Sordariomycetes</taxon>
        <taxon>Sordariomycetidae</taxon>
        <taxon>Diaporthales</taxon>
        <taxon>Diaporthaceae</taxon>
        <taxon>Diaporthe</taxon>
    </lineage>
</organism>
<evidence type="ECO:0000313" key="11">
    <source>
        <dbReference type="EMBL" id="KAL1849586.1"/>
    </source>
</evidence>
<feature type="region of interest" description="Disordered" evidence="8">
    <location>
        <begin position="127"/>
        <end position="240"/>
    </location>
</feature>
<accession>A0ABR3VZS5</accession>
<proteinExistence type="inferred from homology"/>
<evidence type="ECO:0000259" key="10">
    <source>
        <dbReference type="PROSITE" id="PS50235"/>
    </source>
</evidence>
<dbReference type="PROSITE" id="PS50206">
    <property type="entry name" value="RHODANESE_3"/>
    <property type="match status" value="1"/>
</dbReference>
<gene>
    <name evidence="11" type="primary">DOA4</name>
    <name evidence="11" type="ORF">Daus18300_013233</name>
</gene>
<evidence type="ECO:0000256" key="3">
    <source>
        <dbReference type="ARBA" id="ARBA00012759"/>
    </source>
</evidence>
<feature type="region of interest" description="Disordered" evidence="8">
    <location>
        <begin position="611"/>
        <end position="633"/>
    </location>
</feature>
<dbReference type="InterPro" id="IPR028889">
    <property type="entry name" value="USP"/>
</dbReference>